<dbReference type="GO" id="GO:0004656">
    <property type="term" value="F:procollagen-proline 4-dioxygenase activity"/>
    <property type="evidence" value="ECO:0007669"/>
    <property type="project" value="UniProtKB-EC"/>
</dbReference>
<dbReference type="PANTHER" id="PTHR10869:SF244">
    <property type="entry name" value="PROLYL 4-HYDROXYLASE SUBUNIT ALPHA-2"/>
    <property type="match status" value="1"/>
</dbReference>
<evidence type="ECO:0000256" key="4">
    <source>
        <dbReference type="ARBA" id="ARBA00006511"/>
    </source>
</evidence>
<dbReference type="EC" id="1.14.11.2" evidence="5"/>
<dbReference type="EMBL" id="UYYG01001151">
    <property type="protein sequence ID" value="VDN55188.1"/>
    <property type="molecule type" value="Genomic_DNA"/>
</dbReference>
<protein>
    <recommendedName>
        <fullName evidence="5">procollagen-proline 4-dioxygenase</fullName>
        <ecNumber evidence="5">1.14.11.2</ecNumber>
    </recommendedName>
</protein>
<dbReference type="Pfam" id="PF08336">
    <property type="entry name" value="P4Ha_N"/>
    <property type="match status" value="1"/>
</dbReference>
<evidence type="ECO:0000256" key="2">
    <source>
        <dbReference type="ARBA" id="ARBA00002035"/>
    </source>
</evidence>
<evidence type="ECO:0000256" key="9">
    <source>
        <dbReference type="ARBA" id="ARBA00022964"/>
    </source>
</evidence>
<evidence type="ECO:0000256" key="1">
    <source>
        <dbReference type="ARBA" id="ARBA00001961"/>
    </source>
</evidence>
<evidence type="ECO:0000256" key="5">
    <source>
        <dbReference type="ARBA" id="ARBA00012269"/>
    </source>
</evidence>
<dbReference type="Pfam" id="PF23558">
    <property type="entry name" value="TPR_P4H"/>
    <property type="match status" value="1"/>
</dbReference>
<keyword evidence="9" id="KW-0223">Dioxygenase</keyword>
<evidence type="ECO:0000313" key="17">
    <source>
        <dbReference type="Proteomes" id="UP000274756"/>
    </source>
</evidence>
<dbReference type="GO" id="GO:0005788">
    <property type="term" value="C:endoplasmic reticulum lumen"/>
    <property type="evidence" value="ECO:0007669"/>
    <property type="project" value="UniProtKB-SubCell"/>
</dbReference>
<dbReference type="PROSITE" id="PS51471">
    <property type="entry name" value="FE2OG_OXY"/>
    <property type="match status" value="1"/>
</dbReference>
<dbReference type="InterPro" id="IPR044862">
    <property type="entry name" value="Pro_4_hyd_alph_FE2OG_OXY"/>
</dbReference>
<reference evidence="18" key="1">
    <citation type="submission" date="2017-02" db="UniProtKB">
        <authorList>
            <consortium name="WormBaseParasite"/>
        </authorList>
    </citation>
    <scope>IDENTIFICATION</scope>
</reference>
<dbReference type="Gene3D" id="2.60.120.620">
    <property type="entry name" value="q2cbj1_9rhob like domain"/>
    <property type="match status" value="1"/>
</dbReference>
<dbReference type="InterPro" id="IPR045054">
    <property type="entry name" value="P4HA-like"/>
</dbReference>
<dbReference type="GO" id="GO:0031418">
    <property type="term" value="F:L-ascorbic acid binding"/>
    <property type="evidence" value="ECO:0007669"/>
    <property type="project" value="UniProtKB-KW"/>
</dbReference>
<evidence type="ECO:0000256" key="3">
    <source>
        <dbReference type="ARBA" id="ARBA00004319"/>
    </source>
</evidence>
<dbReference type="InterPro" id="IPR059068">
    <property type="entry name" value="TPR_P4H"/>
</dbReference>
<dbReference type="SMART" id="SM00702">
    <property type="entry name" value="P4Hc"/>
    <property type="match status" value="1"/>
</dbReference>
<dbReference type="InterPro" id="IPR006620">
    <property type="entry name" value="Pro_4_hyd_alph"/>
</dbReference>
<comment type="subcellular location">
    <subcellularLocation>
        <location evidence="3">Endoplasmic reticulum lumen</location>
    </subcellularLocation>
</comment>
<dbReference type="Proteomes" id="UP000274756">
    <property type="component" value="Unassembled WGS sequence"/>
</dbReference>
<evidence type="ECO:0000256" key="12">
    <source>
        <dbReference type="ARBA" id="ARBA00023180"/>
    </source>
</evidence>
<dbReference type="Pfam" id="PF13640">
    <property type="entry name" value="2OG-FeII_Oxy_3"/>
    <property type="match status" value="1"/>
</dbReference>
<organism evidence="16 18">
    <name type="scientific">Dracunculus medinensis</name>
    <name type="common">Guinea worm</name>
    <dbReference type="NCBI Taxonomy" id="318479"/>
    <lineage>
        <taxon>Eukaryota</taxon>
        <taxon>Metazoa</taxon>
        <taxon>Ecdysozoa</taxon>
        <taxon>Nematoda</taxon>
        <taxon>Chromadorea</taxon>
        <taxon>Rhabditida</taxon>
        <taxon>Spirurina</taxon>
        <taxon>Dracunculoidea</taxon>
        <taxon>Dracunculidae</taxon>
        <taxon>Dracunculus</taxon>
    </lineage>
</organism>
<proteinExistence type="inferred from homology"/>
<dbReference type="Proteomes" id="UP000038040">
    <property type="component" value="Unplaced"/>
</dbReference>
<dbReference type="WBParaSite" id="DME_0000080101-mRNA-1">
    <property type="protein sequence ID" value="DME_0000080101-mRNA-1"/>
    <property type="gene ID" value="DME_0000080101"/>
</dbReference>
<dbReference type="InterPro" id="IPR011990">
    <property type="entry name" value="TPR-like_helical_dom_sf"/>
</dbReference>
<dbReference type="Gene3D" id="6.10.140.1460">
    <property type="match status" value="1"/>
</dbReference>
<evidence type="ECO:0000256" key="7">
    <source>
        <dbReference type="ARBA" id="ARBA00022824"/>
    </source>
</evidence>
<keyword evidence="17" id="KW-1185">Reference proteome</keyword>
<accession>A0A0N4U2B0</accession>
<dbReference type="GO" id="GO:0005506">
    <property type="term" value="F:iron ion binding"/>
    <property type="evidence" value="ECO:0007669"/>
    <property type="project" value="InterPro"/>
</dbReference>
<dbReference type="AlphaFoldDB" id="A0A0N4U2B0"/>
<dbReference type="FunFam" id="1.25.40.10:FF:000006">
    <property type="entry name" value="Prolyl 4-hydroxylase subunit alpha 2"/>
    <property type="match status" value="1"/>
</dbReference>
<comment type="similarity">
    <text evidence="4">Belongs to the P4HA family.</text>
</comment>
<evidence type="ECO:0000313" key="16">
    <source>
        <dbReference type="Proteomes" id="UP000038040"/>
    </source>
</evidence>
<evidence type="ECO:0000256" key="10">
    <source>
        <dbReference type="ARBA" id="ARBA00023002"/>
    </source>
</evidence>
<keyword evidence="13" id="KW-0732">Signal</keyword>
<keyword evidence="8" id="KW-0847">Vitamin C</keyword>
<comment type="function">
    <text evidence="2">Catalyzes the post-translational formation of 4-hydroxyproline in -Xaa-Pro-Gly- sequences in collagens and other proteins.</text>
</comment>
<feature type="signal peptide" evidence="13">
    <location>
        <begin position="1"/>
        <end position="15"/>
    </location>
</feature>
<name>A0A0N4U2B0_DRAME</name>
<feature type="domain" description="Fe2OG dioxygenase" evidence="14">
    <location>
        <begin position="406"/>
        <end position="512"/>
    </location>
</feature>
<dbReference type="InterPro" id="IPR005123">
    <property type="entry name" value="Oxoglu/Fe-dep_dioxygenase_dom"/>
</dbReference>
<keyword evidence="11" id="KW-0408">Iron</keyword>
<dbReference type="FunFam" id="2.60.120.620:FF:000011">
    <property type="entry name" value="Prolyl alpha subunit"/>
    <property type="match status" value="1"/>
</dbReference>
<keyword evidence="12" id="KW-0325">Glycoprotein</keyword>
<keyword evidence="10" id="KW-0560">Oxidoreductase</keyword>
<dbReference type="OrthoDB" id="420380at2759"/>
<comment type="cofactor">
    <cofactor evidence="1">
        <name>L-ascorbate</name>
        <dbReference type="ChEBI" id="CHEBI:38290"/>
    </cofactor>
</comment>
<sequence>MKILIHFFILQLSAAEIFTSSAHVESLINANKEVPQMLENYINMEGIRVQTLRRLISVYKAKNQQVLAEDVNALANPIKTFLFIKHFVADWDGVEKFMTQNTAKGFIWNIAEDRTKRKIEYPTNEDLAGAASAIFRIQDVYRLSAKELSNGKILHIDSNQTWDCLLIGRLAYKTKDYYHTLLWLQEAYDKIQQESDPSYENLQEILDKLSFSLFKQGNVKRALLIAEELLKIAPNHKRAAKKVKLYAEKLKKDGLKLSEFRENIPPLENRRNAEEAPQDDEHNIKIYEALCRNEIPPSVQEFSMLYCYYKRDRPYLLIAPFKTEIVRFDPLAVVFHKVISDEEISIIQELSHSRLERAQILNHTTQTKAYASYRISKSAWLHKNEHKVVDRINRRVELMTNLAQETAEEIQVGNYGLGGHYESHTDFFHEGTFLRALREGNRIATLLFYMSQPEIGGATVFTRVNTTILPLKNGALFWYNLERNGQGDFRTQHGACPVLVGVKWVANKWIREIGQEFRRPCGLQKSDKEAFVGDLGGPVPRNHANIRSF</sequence>
<dbReference type="InterPro" id="IPR013547">
    <property type="entry name" value="P4H_N"/>
</dbReference>
<evidence type="ECO:0000313" key="18">
    <source>
        <dbReference type="WBParaSite" id="DME_0000080101-mRNA-1"/>
    </source>
</evidence>
<gene>
    <name evidence="15" type="ORF">DME_LOCUS5161</name>
</gene>
<evidence type="ECO:0000313" key="15">
    <source>
        <dbReference type="EMBL" id="VDN55188.1"/>
    </source>
</evidence>
<evidence type="ECO:0000256" key="13">
    <source>
        <dbReference type="SAM" id="SignalP"/>
    </source>
</evidence>
<dbReference type="SUPFAM" id="SSF48452">
    <property type="entry name" value="TPR-like"/>
    <property type="match status" value="1"/>
</dbReference>
<reference evidence="15 17" key="2">
    <citation type="submission" date="2018-11" db="EMBL/GenBank/DDBJ databases">
        <authorList>
            <consortium name="Pathogen Informatics"/>
        </authorList>
    </citation>
    <scope>NUCLEOTIDE SEQUENCE [LARGE SCALE GENOMIC DNA]</scope>
</reference>
<evidence type="ECO:0000256" key="11">
    <source>
        <dbReference type="ARBA" id="ARBA00023004"/>
    </source>
</evidence>
<dbReference type="PANTHER" id="PTHR10869">
    <property type="entry name" value="PROLYL 4-HYDROXYLASE ALPHA SUBUNIT"/>
    <property type="match status" value="1"/>
</dbReference>
<feature type="chain" id="PRO_5041039110" description="procollagen-proline 4-dioxygenase" evidence="13">
    <location>
        <begin position="16"/>
        <end position="549"/>
    </location>
</feature>
<keyword evidence="6" id="KW-0479">Metal-binding</keyword>
<evidence type="ECO:0000256" key="6">
    <source>
        <dbReference type="ARBA" id="ARBA00022723"/>
    </source>
</evidence>
<evidence type="ECO:0000259" key="14">
    <source>
        <dbReference type="PROSITE" id="PS51471"/>
    </source>
</evidence>
<dbReference type="Gene3D" id="1.25.40.10">
    <property type="entry name" value="Tetratricopeptide repeat domain"/>
    <property type="match status" value="1"/>
</dbReference>
<evidence type="ECO:0000256" key="8">
    <source>
        <dbReference type="ARBA" id="ARBA00022896"/>
    </source>
</evidence>
<keyword evidence="7" id="KW-0256">Endoplasmic reticulum</keyword>
<dbReference type="STRING" id="318479.A0A0N4U2B0"/>